<evidence type="ECO:0000313" key="1">
    <source>
        <dbReference type="EMBL" id="JAH50679.1"/>
    </source>
</evidence>
<sequence length="32" mass="3316">MVTGRGKKRVCQTFSAESSSRAAGCSVTGHSE</sequence>
<accession>A0A0E9TAE1</accession>
<organism evidence="1">
    <name type="scientific">Anguilla anguilla</name>
    <name type="common">European freshwater eel</name>
    <name type="synonym">Muraena anguilla</name>
    <dbReference type="NCBI Taxonomy" id="7936"/>
    <lineage>
        <taxon>Eukaryota</taxon>
        <taxon>Metazoa</taxon>
        <taxon>Chordata</taxon>
        <taxon>Craniata</taxon>
        <taxon>Vertebrata</taxon>
        <taxon>Euteleostomi</taxon>
        <taxon>Actinopterygii</taxon>
        <taxon>Neopterygii</taxon>
        <taxon>Teleostei</taxon>
        <taxon>Anguilliformes</taxon>
        <taxon>Anguillidae</taxon>
        <taxon>Anguilla</taxon>
    </lineage>
</organism>
<proteinExistence type="predicted"/>
<reference evidence="1" key="2">
    <citation type="journal article" date="2015" name="Fish Shellfish Immunol.">
        <title>Early steps in the European eel (Anguilla anguilla)-Vibrio vulnificus interaction in the gills: Role of the RtxA13 toxin.</title>
        <authorList>
            <person name="Callol A."/>
            <person name="Pajuelo D."/>
            <person name="Ebbesson L."/>
            <person name="Teles M."/>
            <person name="MacKenzie S."/>
            <person name="Amaro C."/>
        </authorList>
    </citation>
    <scope>NUCLEOTIDE SEQUENCE</scope>
</reference>
<protein>
    <submittedName>
        <fullName evidence="1">Uncharacterized protein</fullName>
    </submittedName>
</protein>
<dbReference type="AlphaFoldDB" id="A0A0E9TAE1"/>
<name>A0A0E9TAE1_ANGAN</name>
<dbReference type="EMBL" id="GBXM01057898">
    <property type="protein sequence ID" value="JAH50679.1"/>
    <property type="molecule type" value="Transcribed_RNA"/>
</dbReference>
<reference evidence="1" key="1">
    <citation type="submission" date="2014-11" db="EMBL/GenBank/DDBJ databases">
        <authorList>
            <person name="Amaro Gonzalez C."/>
        </authorList>
    </citation>
    <scope>NUCLEOTIDE SEQUENCE</scope>
</reference>